<feature type="transmembrane region" description="Helical" evidence="7">
    <location>
        <begin position="202"/>
        <end position="228"/>
    </location>
</feature>
<name>A0ABT6F8N2_9BACT</name>
<feature type="transmembrane region" description="Helical" evidence="7">
    <location>
        <begin position="357"/>
        <end position="377"/>
    </location>
</feature>
<comment type="subcellular location">
    <subcellularLocation>
        <location evidence="1">Cell membrane</location>
        <topology evidence="1">Multi-pass membrane protein</topology>
    </subcellularLocation>
</comment>
<organism evidence="8 9">
    <name type="scientific">Paludisphaera mucosa</name>
    <dbReference type="NCBI Taxonomy" id="3030827"/>
    <lineage>
        <taxon>Bacteria</taxon>
        <taxon>Pseudomonadati</taxon>
        <taxon>Planctomycetota</taxon>
        <taxon>Planctomycetia</taxon>
        <taxon>Isosphaerales</taxon>
        <taxon>Isosphaeraceae</taxon>
        <taxon>Paludisphaera</taxon>
    </lineage>
</organism>
<feature type="transmembrane region" description="Helical" evidence="7">
    <location>
        <begin position="449"/>
        <end position="467"/>
    </location>
</feature>
<proteinExistence type="predicted"/>
<accession>A0ABT6F8N2</accession>
<evidence type="ECO:0000313" key="9">
    <source>
        <dbReference type="Proteomes" id="UP001216907"/>
    </source>
</evidence>
<feature type="transmembrane region" description="Helical" evidence="7">
    <location>
        <begin position="389"/>
        <end position="408"/>
    </location>
</feature>
<reference evidence="8 9" key="1">
    <citation type="submission" date="2023-03" db="EMBL/GenBank/DDBJ databases">
        <title>Paludisphaera mucosa sp. nov. a novel planctomycete from northern fen.</title>
        <authorList>
            <person name="Ivanova A."/>
        </authorList>
    </citation>
    <scope>NUCLEOTIDE SEQUENCE [LARGE SCALE GENOMIC DNA]</scope>
    <source>
        <strain evidence="8 9">Pla2</strain>
    </source>
</reference>
<feature type="transmembrane region" description="Helical" evidence="7">
    <location>
        <begin position="282"/>
        <end position="302"/>
    </location>
</feature>
<feature type="transmembrane region" description="Helical" evidence="7">
    <location>
        <begin position="45"/>
        <end position="67"/>
    </location>
</feature>
<dbReference type="RefSeq" id="WP_277860197.1">
    <property type="nucleotide sequence ID" value="NZ_JARRAG010000001.1"/>
</dbReference>
<evidence type="ECO:0000313" key="8">
    <source>
        <dbReference type="EMBL" id="MDG3003851.1"/>
    </source>
</evidence>
<sequence>MASPTLSKRKRRPPATLTRPAPVRPPAATEETCPRARGRRIASNVAYLSLAELFCRACSVGVTLTLMKRLGGSGYGRVEFAFSVVFWLVLLVRDSSDVMVARELSRHPRLIKPLVDHVLAFKSLLAVTLFSALTLIGWFTLRDRSDWTILTLYGLMLFTTAIGLDFVYRGTERMGLLAVSLCLRTIFYGAGVLAFVGDASRIAWVPIFLAVGEAGGIALIWLSYLRGYRMPRPRFSFRFITILIQRGKTVCAIQLSQALIIAADVLVVGMTSTWGDVGRYGAQYRMVTVILTFGMIVQHATFPTLARLWRHHPDAGRDALDSLVEALMTVLIPLAVGVTLLAEPLVGLLGSSDYDGAGLLLAVGIWRAPLLTIAFGYQTTLIALNRETVGVGSLVLAAILIGPLVYLMRLQFGLVGATAAVLLIGLALVAAGYQSLAREGRQPAWHHHLARPLIGSAVMIPTCIFLVRWHVGLAVSGGAAAYLITLVATGGLERTRHWRAAFHPIDAPASAPMRVESPL</sequence>
<keyword evidence="4 7" id="KW-1133">Transmembrane helix</keyword>
<evidence type="ECO:0000256" key="6">
    <source>
        <dbReference type="SAM" id="MobiDB-lite"/>
    </source>
</evidence>
<evidence type="ECO:0000256" key="3">
    <source>
        <dbReference type="ARBA" id="ARBA00022692"/>
    </source>
</evidence>
<protein>
    <submittedName>
        <fullName evidence="8">Oligosaccharide flippase family protein</fullName>
    </submittedName>
</protein>
<gene>
    <name evidence="8" type="ORF">PZE19_08715</name>
</gene>
<dbReference type="Pfam" id="PF01943">
    <property type="entry name" value="Polysacc_synt"/>
    <property type="match status" value="1"/>
</dbReference>
<dbReference type="PANTHER" id="PTHR30250">
    <property type="entry name" value="PST FAMILY PREDICTED COLANIC ACID TRANSPORTER"/>
    <property type="match status" value="1"/>
</dbReference>
<feature type="transmembrane region" description="Helical" evidence="7">
    <location>
        <begin position="114"/>
        <end position="141"/>
    </location>
</feature>
<dbReference type="Proteomes" id="UP001216907">
    <property type="component" value="Unassembled WGS sequence"/>
</dbReference>
<keyword evidence="9" id="KW-1185">Reference proteome</keyword>
<evidence type="ECO:0000256" key="7">
    <source>
        <dbReference type="SAM" id="Phobius"/>
    </source>
</evidence>
<feature type="transmembrane region" description="Helical" evidence="7">
    <location>
        <begin position="473"/>
        <end position="492"/>
    </location>
</feature>
<feature type="transmembrane region" description="Helical" evidence="7">
    <location>
        <begin position="175"/>
        <end position="196"/>
    </location>
</feature>
<feature type="compositionally biased region" description="Low complexity" evidence="6">
    <location>
        <begin position="14"/>
        <end position="31"/>
    </location>
</feature>
<feature type="transmembrane region" description="Helical" evidence="7">
    <location>
        <begin position="323"/>
        <end position="342"/>
    </location>
</feature>
<feature type="transmembrane region" description="Helical" evidence="7">
    <location>
        <begin position="414"/>
        <end position="437"/>
    </location>
</feature>
<dbReference type="InterPro" id="IPR002797">
    <property type="entry name" value="Polysacc_synth"/>
</dbReference>
<evidence type="ECO:0000256" key="5">
    <source>
        <dbReference type="ARBA" id="ARBA00023136"/>
    </source>
</evidence>
<dbReference type="EMBL" id="JARRAG010000001">
    <property type="protein sequence ID" value="MDG3003851.1"/>
    <property type="molecule type" value="Genomic_DNA"/>
</dbReference>
<keyword evidence="3 7" id="KW-0812">Transmembrane</keyword>
<evidence type="ECO:0000256" key="1">
    <source>
        <dbReference type="ARBA" id="ARBA00004651"/>
    </source>
</evidence>
<feature type="region of interest" description="Disordered" evidence="6">
    <location>
        <begin position="1"/>
        <end position="34"/>
    </location>
</feature>
<dbReference type="PANTHER" id="PTHR30250:SF11">
    <property type="entry name" value="O-ANTIGEN TRANSPORTER-RELATED"/>
    <property type="match status" value="1"/>
</dbReference>
<keyword evidence="2" id="KW-1003">Cell membrane</keyword>
<feature type="transmembrane region" description="Helical" evidence="7">
    <location>
        <begin position="249"/>
        <end position="270"/>
    </location>
</feature>
<keyword evidence="5 7" id="KW-0472">Membrane</keyword>
<evidence type="ECO:0000256" key="4">
    <source>
        <dbReference type="ARBA" id="ARBA00022989"/>
    </source>
</evidence>
<feature type="transmembrane region" description="Helical" evidence="7">
    <location>
        <begin position="147"/>
        <end position="168"/>
    </location>
</feature>
<comment type="caution">
    <text evidence="8">The sequence shown here is derived from an EMBL/GenBank/DDBJ whole genome shotgun (WGS) entry which is preliminary data.</text>
</comment>
<feature type="transmembrane region" description="Helical" evidence="7">
    <location>
        <begin position="73"/>
        <end position="93"/>
    </location>
</feature>
<dbReference type="InterPro" id="IPR050833">
    <property type="entry name" value="Poly_Biosynth_Transport"/>
</dbReference>
<evidence type="ECO:0000256" key="2">
    <source>
        <dbReference type="ARBA" id="ARBA00022475"/>
    </source>
</evidence>